<evidence type="ECO:0000313" key="2">
    <source>
        <dbReference type="Proteomes" id="UP001515660"/>
    </source>
</evidence>
<dbReference type="RefSeq" id="WP_166401788.1">
    <property type="nucleotide sequence ID" value="NZ_JAANHS010000002.1"/>
</dbReference>
<keyword evidence="2" id="KW-1185">Reference proteome</keyword>
<reference evidence="1 2" key="1">
    <citation type="journal article" date="2022" name="Microorganisms">
        <title>Genome Sequence and Characterization of a Xanthorhodopsin-Containing, Aerobic Anoxygenic Phototrophic Rhodobacter Species, Isolated from Mesophilic Conditions at Yellowstone National Park.</title>
        <authorList>
            <person name="Kyndt J.A."/>
            <person name="Robertson S."/>
            <person name="Shoffstall I.B."/>
            <person name="Ramaley R.F."/>
            <person name="Meyer T.E."/>
        </authorList>
    </citation>
    <scope>NUCLEOTIDE SEQUENCE [LARGE SCALE GENOMIC DNA]</scope>
    <source>
        <strain evidence="1 2">M37P</strain>
    </source>
</reference>
<organism evidence="1 2">
    <name type="scientific">Rhodobacter calidifons</name>
    <dbReference type="NCBI Taxonomy" id="2715277"/>
    <lineage>
        <taxon>Bacteria</taxon>
        <taxon>Pseudomonadati</taxon>
        <taxon>Pseudomonadota</taxon>
        <taxon>Alphaproteobacteria</taxon>
        <taxon>Rhodobacterales</taxon>
        <taxon>Rhodobacter group</taxon>
        <taxon>Rhodobacter</taxon>
    </lineage>
</organism>
<proteinExistence type="predicted"/>
<gene>
    <name evidence="1" type="ORF">G8O29_03250</name>
</gene>
<sequence length="375" mass="42073">MPDPTVKDILTSDHHELYDTLVARRYFAKFDRITGHLGRVAAEVEAEGRLTRTEARVLGRYLTAVAGTFRALSHKYLMTGRGESAPRLTIDRHESGFPVAQELMTMAVDAQQAEKHLAGMPSEAELKDRMVRQIVGDLTIPTALQFALSQRYYYEALAAGGLFWARNDPDAQWIRDLGTRRHFLVHWAVWDTQNNLPVVYLMDVEDSGRRPLPTDAYRWPQAQAALMAQSVGGLKLLTIATGFDKDFSDLHPKRLRRIILGPMYSASFTLQSGPISKVLEGAKAPEGEDWALVWTVEDLVSDREEEVKDGWFSTAVRQVYKLDPVAGAELGATRQDRMIILPERPYQVLVEQNPAGLRAYRKFVVGAGGRLVPTL</sequence>
<dbReference type="Proteomes" id="UP001515660">
    <property type="component" value="Unassembled WGS sequence"/>
</dbReference>
<name>A0ABX0G3G8_9RHOB</name>
<dbReference type="EMBL" id="JAANHS010000002">
    <property type="protein sequence ID" value="NHB75758.1"/>
    <property type="molecule type" value="Genomic_DNA"/>
</dbReference>
<evidence type="ECO:0000313" key="1">
    <source>
        <dbReference type="EMBL" id="NHB75758.1"/>
    </source>
</evidence>
<accession>A0ABX0G3G8</accession>
<comment type="caution">
    <text evidence="1">The sequence shown here is derived from an EMBL/GenBank/DDBJ whole genome shotgun (WGS) entry which is preliminary data.</text>
</comment>
<protein>
    <submittedName>
        <fullName evidence="1">Uncharacterized protein</fullName>
    </submittedName>
</protein>